<dbReference type="KEGG" id="caua:113091069"/>
<dbReference type="GeneID" id="113091069"/>
<name>A0A6P6NUY5_CARAU</name>
<accession>A0A6P6NUY5</accession>
<evidence type="ECO:0000313" key="2">
    <source>
        <dbReference type="RefSeq" id="XP_026112279.1"/>
    </source>
</evidence>
<evidence type="ECO:0000313" key="1">
    <source>
        <dbReference type="Proteomes" id="UP000515129"/>
    </source>
</evidence>
<reference evidence="2" key="1">
    <citation type="submission" date="2025-08" db="UniProtKB">
        <authorList>
            <consortium name="RefSeq"/>
        </authorList>
    </citation>
    <scope>IDENTIFICATION</scope>
    <source>
        <strain evidence="2">Wakin</strain>
        <tissue evidence="2">Muscle</tissue>
    </source>
</reference>
<organism evidence="1 2">
    <name type="scientific">Carassius auratus</name>
    <name type="common">Goldfish</name>
    <dbReference type="NCBI Taxonomy" id="7957"/>
    <lineage>
        <taxon>Eukaryota</taxon>
        <taxon>Metazoa</taxon>
        <taxon>Chordata</taxon>
        <taxon>Craniata</taxon>
        <taxon>Vertebrata</taxon>
        <taxon>Euteleostomi</taxon>
        <taxon>Actinopterygii</taxon>
        <taxon>Neopterygii</taxon>
        <taxon>Teleostei</taxon>
        <taxon>Ostariophysi</taxon>
        <taxon>Cypriniformes</taxon>
        <taxon>Cyprinidae</taxon>
        <taxon>Cyprininae</taxon>
        <taxon>Carassius</taxon>
    </lineage>
</organism>
<dbReference type="Proteomes" id="UP000515129">
    <property type="component" value="Unplaced"/>
</dbReference>
<dbReference type="SUPFAM" id="SSF50249">
    <property type="entry name" value="Nucleic acid-binding proteins"/>
    <property type="match status" value="1"/>
</dbReference>
<dbReference type="Gene3D" id="2.40.50.140">
    <property type="entry name" value="Nucleic acid-binding proteins"/>
    <property type="match status" value="1"/>
</dbReference>
<sequence>MVIYTSSAPDFLPLLHGRRRSKLTMASPAKARKVEDSAVEGYLHSVSPAKSSKKNSKYFTAVIQSGRHEFHKVVSFSLEKLTAFSQASKNGTAVKLKNVRRSLSFSDPDGFDVICSKTTSLEVVTVPFSRIAPSGSRRMDVAAVKALGPRQNVGELEAKVLSRAALSKIVLVNREECELKEIWVADTTGEIKLTLWDSLISQVDVSKSYCFSNLATREMQGVIRLTTTPSTRVVEITQLEVPDEGRDDPDDGAASTTLRGVVSGVQIRARHRCPRCHGLQNQISANSITHRCDACNLLQRSSVYGLTYGGTIVLTADQQEHSLTVTDSCINAYLARYRVAYSENDVETIEEHFLNLPEVEICVNNDSLITSLIQPLSQNRVDQSLVAANDGNTVTDGEAAQVVEDWEAAALV</sequence>
<protein>
    <submittedName>
        <fullName evidence="2">Uncharacterized protein LOC113091069</fullName>
    </submittedName>
</protein>
<gene>
    <name evidence="2" type="primary">LOC113091069</name>
</gene>
<proteinExistence type="predicted"/>
<dbReference type="InterPro" id="IPR012340">
    <property type="entry name" value="NA-bd_OB-fold"/>
</dbReference>
<dbReference type="OrthoDB" id="8959871at2759"/>
<dbReference type="AlphaFoldDB" id="A0A6P6NUY5"/>
<dbReference type="RefSeq" id="XP_026112279.1">
    <property type="nucleotide sequence ID" value="XM_026256494.1"/>
</dbReference>
<keyword evidence="1" id="KW-1185">Reference proteome</keyword>